<gene>
    <name evidence="2" type="ORF">MPL1032_270113</name>
</gene>
<evidence type="ECO:0000313" key="3">
    <source>
        <dbReference type="Proteomes" id="UP000182888"/>
    </source>
</evidence>
<feature type="region of interest" description="Disordered" evidence="1">
    <location>
        <begin position="1"/>
        <end position="20"/>
    </location>
</feature>
<dbReference type="AlphaFoldDB" id="A0A0K2W2R8"/>
<name>A0A0K2W2R8_MESPL</name>
<dbReference type="AntiFam" id="ANF00014">
    <property type="entry name" value="tRNA translation"/>
</dbReference>
<protein>
    <submittedName>
        <fullName evidence="2">Uncharacterized protein</fullName>
    </submittedName>
</protein>
<organism evidence="2 3">
    <name type="scientific">Mesorhizobium plurifarium</name>
    <dbReference type="NCBI Taxonomy" id="69974"/>
    <lineage>
        <taxon>Bacteria</taxon>
        <taxon>Pseudomonadati</taxon>
        <taxon>Pseudomonadota</taxon>
        <taxon>Alphaproteobacteria</taxon>
        <taxon>Hyphomicrobiales</taxon>
        <taxon>Phyllobacteriaceae</taxon>
        <taxon>Mesorhizobium</taxon>
    </lineage>
</organism>
<proteinExistence type="predicted"/>
<dbReference type="EMBL" id="CCND01000020">
    <property type="protein sequence ID" value="CDX59772.1"/>
    <property type="molecule type" value="Genomic_DNA"/>
</dbReference>
<reference evidence="3" key="1">
    <citation type="submission" date="2014-08" db="EMBL/GenBank/DDBJ databases">
        <authorList>
            <person name="Edwards T."/>
        </authorList>
    </citation>
    <scope>NUCLEOTIDE SEQUENCE [LARGE SCALE GENOMIC DNA]</scope>
</reference>
<sequence length="56" mass="5905">MARVTGLEPATSGVTGRHSNRLSYTRALTSTCQSCSSLGRWIRGSPAGVKRGIQAL</sequence>
<accession>A0A0K2W2R8</accession>
<evidence type="ECO:0000313" key="2">
    <source>
        <dbReference type="EMBL" id="CDX59772.1"/>
    </source>
</evidence>
<dbReference type="Proteomes" id="UP000182888">
    <property type="component" value="Unassembled WGS sequence"/>
</dbReference>
<evidence type="ECO:0000256" key="1">
    <source>
        <dbReference type="SAM" id="MobiDB-lite"/>
    </source>
</evidence>